<accession>A0ABZ0QMM9</accession>
<evidence type="ECO:0000313" key="4">
    <source>
        <dbReference type="Proteomes" id="UP001304683"/>
    </source>
</evidence>
<dbReference type="Pfam" id="PF06135">
    <property type="entry name" value="IreB"/>
    <property type="match status" value="1"/>
</dbReference>
<dbReference type="RefSeq" id="WP_318749955.1">
    <property type="nucleotide sequence ID" value="NZ_CP132508.1"/>
</dbReference>
<reference evidence="3 4" key="1">
    <citation type="submission" date="2023-08" db="EMBL/GenBank/DDBJ databases">
        <title>Genome sequence of Thermaerobacter compostii strain Ins1, a spore-forming filamentous bacterium isolated from a deep geothermal reservoir.</title>
        <authorList>
            <person name="Bregnard D."/>
            <person name="Gonzalez D."/>
            <person name="Junier P."/>
        </authorList>
    </citation>
    <scope>NUCLEOTIDE SEQUENCE [LARGE SCALE GENOMIC DNA]</scope>
    <source>
        <strain evidence="3 4">Ins1</strain>
    </source>
</reference>
<protein>
    <submittedName>
        <fullName evidence="3">IreB family regulatory phosphoprotein</fullName>
    </submittedName>
</protein>
<dbReference type="EMBL" id="CP132508">
    <property type="protein sequence ID" value="WPD18047.1"/>
    <property type="molecule type" value="Genomic_DNA"/>
</dbReference>
<keyword evidence="4" id="KW-1185">Reference proteome</keyword>
<dbReference type="PANTHER" id="PTHR40067:SF1">
    <property type="entry name" value="UPF0297 PROTEIN YRZL"/>
    <property type="match status" value="1"/>
</dbReference>
<feature type="compositionally biased region" description="Gly residues" evidence="2">
    <location>
        <begin position="25"/>
        <end position="41"/>
    </location>
</feature>
<evidence type="ECO:0000256" key="2">
    <source>
        <dbReference type="SAM" id="MobiDB-lite"/>
    </source>
</evidence>
<feature type="region of interest" description="Disordered" evidence="2">
    <location>
        <begin position="1"/>
        <end position="88"/>
    </location>
</feature>
<dbReference type="InterPro" id="IPR009309">
    <property type="entry name" value="IreB"/>
</dbReference>
<gene>
    <name evidence="3" type="ORF">Q5761_06530</name>
</gene>
<proteinExistence type="inferred from homology"/>
<evidence type="ECO:0000313" key="3">
    <source>
        <dbReference type="EMBL" id="WPD18047.1"/>
    </source>
</evidence>
<dbReference type="PANTHER" id="PTHR40067">
    <property type="entry name" value="UPF0297 PROTEIN YRZL"/>
    <property type="match status" value="1"/>
</dbReference>
<name>A0ABZ0QMM9_9FIRM</name>
<dbReference type="Proteomes" id="UP001304683">
    <property type="component" value="Chromosome"/>
</dbReference>
<sequence>MKRDEGGCQAAPGRGDGSGRPAADGAGGAPGAGGQGPGRGGEGADQHAAAREPWGPGSTARSPLETRPPGHRSRDLDAAHPPTPVEGTRQLPVLPLAAAAELDAEERRILEAILAALRERGYDPARQLAHFLVTGEPAYITAHRGARVLAQRLDRIRVVEALVRAYLGPAAAVD</sequence>
<organism evidence="3 4">
    <name type="scientific">Thermaerobacter composti</name>
    <dbReference type="NCBI Taxonomy" id="554949"/>
    <lineage>
        <taxon>Bacteria</taxon>
        <taxon>Bacillati</taxon>
        <taxon>Bacillota</taxon>
        <taxon>Clostridia</taxon>
        <taxon>Eubacteriales</taxon>
        <taxon>Clostridiales Family XVII. Incertae Sedis</taxon>
        <taxon>Thermaerobacter</taxon>
    </lineage>
</organism>
<evidence type="ECO:0000256" key="1">
    <source>
        <dbReference type="ARBA" id="ARBA00010888"/>
    </source>
</evidence>
<comment type="similarity">
    <text evidence="1">Belongs to the UPF0297 family.</text>
</comment>